<reference evidence="1 2" key="1">
    <citation type="journal article" date="2016" name="Nat. Commun.">
        <title>Thousands of microbial genomes shed light on interconnected biogeochemical processes in an aquifer system.</title>
        <authorList>
            <person name="Anantharaman K."/>
            <person name="Brown C.T."/>
            <person name="Hug L.A."/>
            <person name="Sharon I."/>
            <person name="Castelle C.J."/>
            <person name="Probst A.J."/>
            <person name="Thomas B.C."/>
            <person name="Singh A."/>
            <person name="Wilkins M.J."/>
            <person name="Karaoz U."/>
            <person name="Brodie E.L."/>
            <person name="Williams K.H."/>
            <person name="Hubbard S.S."/>
            <person name="Banfield J.F."/>
        </authorList>
    </citation>
    <scope>NUCLEOTIDE SEQUENCE [LARGE SCALE GENOMIC DNA]</scope>
</reference>
<dbReference type="EMBL" id="MHFR01000014">
    <property type="protein sequence ID" value="OGW99106.1"/>
    <property type="molecule type" value="Genomic_DNA"/>
</dbReference>
<dbReference type="Proteomes" id="UP000178187">
    <property type="component" value="Unassembled WGS sequence"/>
</dbReference>
<dbReference type="PROSITE" id="PS51257">
    <property type="entry name" value="PROKAR_LIPOPROTEIN"/>
    <property type="match status" value="1"/>
</dbReference>
<gene>
    <name evidence="1" type="ORF">A3G33_07670</name>
</gene>
<organism evidence="1 2">
    <name type="scientific">Candidatus Danuiimicrobium aquiferis</name>
    <dbReference type="NCBI Taxonomy" id="1801832"/>
    <lineage>
        <taxon>Bacteria</taxon>
        <taxon>Pseudomonadati</taxon>
        <taxon>Candidatus Omnitrophota</taxon>
        <taxon>Candidatus Danuiimicrobium</taxon>
    </lineage>
</organism>
<comment type="caution">
    <text evidence="1">The sequence shown here is derived from an EMBL/GenBank/DDBJ whole genome shotgun (WGS) entry which is preliminary data.</text>
</comment>
<evidence type="ECO:0000313" key="1">
    <source>
        <dbReference type="EMBL" id="OGW99106.1"/>
    </source>
</evidence>
<protein>
    <recommendedName>
        <fullName evidence="3">Lipoprotein SmpA/OmlA domain-containing protein</fullName>
    </recommendedName>
</protein>
<dbReference type="AlphaFoldDB" id="A0A1G1L1V0"/>
<evidence type="ECO:0000313" key="2">
    <source>
        <dbReference type="Proteomes" id="UP000178187"/>
    </source>
</evidence>
<evidence type="ECO:0008006" key="3">
    <source>
        <dbReference type="Google" id="ProtNLM"/>
    </source>
</evidence>
<proteinExistence type="predicted"/>
<name>A0A1G1L1V0_9BACT</name>
<accession>A0A1G1L1V0</accession>
<sequence length="134" mass="15480">MIRRKLILFTHLVCILFLSGCGSVIETKNDMKFMFDLKNDQESQLMQINRENVAYERALKAVSLGEIKPGENKGEIGERFGKPAVKRVYSDREEWTYRNNEKHWIGGEKIRFVFDLDGKLTKSECVNVSCNSAE</sequence>